<feature type="domain" description="DUF2249" evidence="2">
    <location>
        <begin position="107"/>
        <end position="163"/>
    </location>
</feature>
<dbReference type="Pfam" id="PF10006">
    <property type="entry name" value="DUF2249"/>
    <property type="match status" value="2"/>
</dbReference>
<reference evidence="4" key="1">
    <citation type="journal article" date="2019" name="Int. J. Syst. Evol. Microbiol.">
        <title>The Global Catalogue of Microorganisms (GCM) 10K type strain sequencing project: providing services to taxonomists for standard genome sequencing and annotation.</title>
        <authorList>
            <consortium name="The Broad Institute Genomics Platform"/>
            <consortium name="The Broad Institute Genome Sequencing Center for Infectious Disease"/>
            <person name="Wu L."/>
            <person name="Ma J."/>
        </authorList>
    </citation>
    <scope>NUCLEOTIDE SEQUENCE [LARGE SCALE GENOMIC DNA]</scope>
    <source>
        <strain evidence="4">LMG 24813</strain>
    </source>
</reference>
<dbReference type="EMBL" id="JBHSBV010000001">
    <property type="protein sequence ID" value="MFC4200039.1"/>
    <property type="molecule type" value="Genomic_DNA"/>
</dbReference>
<protein>
    <submittedName>
        <fullName evidence="3">DUF2249 domain-containing protein</fullName>
    </submittedName>
</protein>
<comment type="caution">
    <text evidence="3">The sequence shown here is derived from an EMBL/GenBank/DDBJ whole genome shotgun (WGS) entry which is preliminary data.</text>
</comment>
<gene>
    <name evidence="3" type="ORF">ACFOY1_03645</name>
</gene>
<sequence>MNKLIEYVELDVRPILRAGGEPFEKIMEAVASLAPGKGLRLFATFKPTPLFHVLGAKGYAHVEKPLEGGDWEIEFYPDGAAQAAGAVANGSPQAASGQDWPEPAHSMDVRELDPPEPMVNILAKIEGMADGQVLSALLNREPLFLLPELAKRGHQWRGGFEADTYKLLVRVGAAHEEAA</sequence>
<organism evidence="3 4">
    <name type="scientific">Candidimonas humi</name>
    <dbReference type="NCBI Taxonomy" id="683355"/>
    <lineage>
        <taxon>Bacteria</taxon>
        <taxon>Pseudomonadati</taxon>
        <taxon>Pseudomonadota</taxon>
        <taxon>Betaproteobacteria</taxon>
        <taxon>Burkholderiales</taxon>
        <taxon>Alcaligenaceae</taxon>
        <taxon>Candidimonas</taxon>
    </lineage>
</organism>
<dbReference type="InterPro" id="IPR018720">
    <property type="entry name" value="DUF2249"/>
</dbReference>
<evidence type="ECO:0000313" key="3">
    <source>
        <dbReference type="EMBL" id="MFC4200039.1"/>
    </source>
</evidence>
<evidence type="ECO:0000259" key="2">
    <source>
        <dbReference type="Pfam" id="PF10006"/>
    </source>
</evidence>
<dbReference type="RefSeq" id="WP_217965191.1">
    <property type="nucleotide sequence ID" value="NZ_JAHTBN010000005.1"/>
</dbReference>
<feature type="domain" description="DUF2249" evidence="2">
    <location>
        <begin position="9"/>
        <end position="75"/>
    </location>
</feature>
<proteinExistence type="predicted"/>
<accession>A0ABV8NUC5</accession>
<keyword evidence="4" id="KW-1185">Reference proteome</keyword>
<dbReference type="Proteomes" id="UP001595848">
    <property type="component" value="Unassembled WGS sequence"/>
</dbReference>
<evidence type="ECO:0000313" key="4">
    <source>
        <dbReference type="Proteomes" id="UP001595848"/>
    </source>
</evidence>
<name>A0ABV8NUC5_9BURK</name>
<evidence type="ECO:0000256" key="1">
    <source>
        <dbReference type="SAM" id="MobiDB-lite"/>
    </source>
</evidence>
<feature type="region of interest" description="Disordered" evidence="1">
    <location>
        <begin position="86"/>
        <end position="112"/>
    </location>
</feature>